<dbReference type="AlphaFoldDB" id="A0A820S5P8"/>
<gene>
    <name evidence="2" type="ORF">OVN521_LOCUS37552</name>
</gene>
<comment type="caution">
    <text evidence="2">The sequence shown here is derived from an EMBL/GenBank/DDBJ whole genome shotgun (WGS) entry which is preliminary data.</text>
</comment>
<keyword evidence="3" id="KW-1185">Reference proteome</keyword>
<accession>A0A820S5P8</accession>
<sequence length="70" mass="7775">TSLNDVETCQGDNTGKGGNAVPDVDVARRLKRITNEQQLIILISGCSSIINQCIPQYINYDIRVQMQHKS</sequence>
<protein>
    <submittedName>
        <fullName evidence="2">Uncharacterized protein</fullName>
    </submittedName>
</protein>
<evidence type="ECO:0000313" key="3">
    <source>
        <dbReference type="Proteomes" id="UP000663866"/>
    </source>
</evidence>
<dbReference type="Proteomes" id="UP000663866">
    <property type="component" value="Unassembled WGS sequence"/>
</dbReference>
<organism evidence="2 3">
    <name type="scientific">Rotaria magnacalcarata</name>
    <dbReference type="NCBI Taxonomy" id="392030"/>
    <lineage>
        <taxon>Eukaryota</taxon>
        <taxon>Metazoa</taxon>
        <taxon>Spiralia</taxon>
        <taxon>Gnathifera</taxon>
        <taxon>Rotifera</taxon>
        <taxon>Eurotatoria</taxon>
        <taxon>Bdelloidea</taxon>
        <taxon>Philodinida</taxon>
        <taxon>Philodinidae</taxon>
        <taxon>Rotaria</taxon>
    </lineage>
</organism>
<evidence type="ECO:0000313" key="2">
    <source>
        <dbReference type="EMBL" id="CAF4445330.1"/>
    </source>
</evidence>
<proteinExistence type="predicted"/>
<reference evidence="2" key="1">
    <citation type="submission" date="2021-02" db="EMBL/GenBank/DDBJ databases">
        <authorList>
            <person name="Nowell W R."/>
        </authorList>
    </citation>
    <scope>NUCLEOTIDE SEQUENCE</scope>
</reference>
<name>A0A820S5P8_9BILA</name>
<feature type="compositionally biased region" description="Polar residues" evidence="1">
    <location>
        <begin position="1"/>
        <end position="13"/>
    </location>
</feature>
<evidence type="ECO:0000256" key="1">
    <source>
        <dbReference type="SAM" id="MobiDB-lite"/>
    </source>
</evidence>
<feature type="region of interest" description="Disordered" evidence="1">
    <location>
        <begin position="1"/>
        <end position="20"/>
    </location>
</feature>
<dbReference type="EMBL" id="CAJOBG010045579">
    <property type="protein sequence ID" value="CAF4445330.1"/>
    <property type="molecule type" value="Genomic_DNA"/>
</dbReference>
<feature type="non-terminal residue" evidence="2">
    <location>
        <position position="1"/>
    </location>
</feature>